<gene>
    <name evidence="1" type="ORF">SPRG_05248</name>
</gene>
<organism evidence="1 2">
    <name type="scientific">Saprolegnia parasitica (strain CBS 223.65)</name>
    <dbReference type="NCBI Taxonomy" id="695850"/>
    <lineage>
        <taxon>Eukaryota</taxon>
        <taxon>Sar</taxon>
        <taxon>Stramenopiles</taxon>
        <taxon>Oomycota</taxon>
        <taxon>Saprolegniomycetes</taxon>
        <taxon>Saprolegniales</taxon>
        <taxon>Saprolegniaceae</taxon>
        <taxon>Saprolegnia</taxon>
    </lineage>
</organism>
<dbReference type="Proteomes" id="UP000030745">
    <property type="component" value="Unassembled WGS sequence"/>
</dbReference>
<proteinExistence type="predicted"/>
<evidence type="ECO:0000313" key="2">
    <source>
        <dbReference type="Proteomes" id="UP000030745"/>
    </source>
</evidence>
<dbReference type="VEuPathDB" id="FungiDB:SPRG_05248"/>
<sequence length="107" mass="11782">MTLLNVILFDEVAEVFLARRPAATPKSSSAPDPKLLRERLPSLDAALAETLEGSLVEMTLQESAVNTATGYEREPKAVRIAWYGSADATPLLTRVLQRHYKESNVTL</sequence>
<evidence type="ECO:0000313" key="1">
    <source>
        <dbReference type="EMBL" id="KDO30057.1"/>
    </source>
</evidence>
<accession>A0A067CTE1</accession>
<dbReference type="GeneID" id="24127650"/>
<dbReference type="RefSeq" id="XP_012199238.1">
    <property type="nucleotide sequence ID" value="XM_012343848.1"/>
</dbReference>
<dbReference type="KEGG" id="spar:SPRG_05248"/>
<dbReference type="OrthoDB" id="74266at2759"/>
<dbReference type="AlphaFoldDB" id="A0A067CTE1"/>
<dbReference type="EMBL" id="KK583203">
    <property type="protein sequence ID" value="KDO30057.1"/>
    <property type="molecule type" value="Genomic_DNA"/>
</dbReference>
<keyword evidence="2" id="KW-1185">Reference proteome</keyword>
<reference evidence="1 2" key="1">
    <citation type="journal article" date="2013" name="PLoS Genet.">
        <title>Distinctive expansion of potential virulence genes in the genome of the oomycete fish pathogen Saprolegnia parasitica.</title>
        <authorList>
            <person name="Jiang R.H."/>
            <person name="de Bruijn I."/>
            <person name="Haas B.J."/>
            <person name="Belmonte R."/>
            <person name="Lobach L."/>
            <person name="Christie J."/>
            <person name="van den Ackerveken G."/>
            <person name="Bottin A."/>
            <person name="Bulone V."/>
            <person name="Diaz-Moreno S.M."/>
            <person name="Dumas B."/>
            <person name="Fan L."/>
            <person name="Gaulin E."/>
            <person name="Govers F."/>
            <person name="Grenville-Briggs L.J."/>
            <person name="Horner N.R."/>
            <person name="Levin J.Z."/>
            <person name="Mammella M."/>
            <person name="Meijer H.J."/>
            <person name="Morris P."/>
            <person name="Nusbaum C."/>
            <person name="Oome S."/>
            <person name="Phillips A.J."/>
            <person name="van Rooyen D."/>
            <person name="Rzeszutek E."/>
            <person name="Saraiva M."/>
            <person name="Secombes C.J."/>
            <person name="Seidl M.F."/>
            <person name="Snel B."/>
            <person name="Stassen J.H."/>
            <person name="Sykes S."/>
            <person name="Tripathy S."/>
            <person name="van den Berg H."/>
            <person name="Vega-Arreguin J.C."/>
            <person name="Wawra S."/>
            <person name="Young S.K."/>
            <person name="Zeng Q."/>
            <person name="Dieguez-Uribeondo J."/>
            <person name="Russ C."/>
            <person name="Tyler B.M."/>
            <person name="van West P."/>
        </authorList>
    </citation>
    <scope>NUCLEOTIDE SEQUENCE [LARGE SCALE GENOMIC DNA]</scope>
    <source>
        <strain evidence="1 2">CBS 223.65</strain>
    </source>
</reference>
<name>A0A067CTE1_SAPPC</name>
<protein>
    <submittedName>
        <fullName evidence="1">Uncharacterized protein</fullName>
    </submittedName>
</protein>